<dbReference type="OrthoDB" id="9771666at2"/>
<organism evidence="3 4">
    <name type="scientific">Thiothrix eikelboomii</name>
    <dbReference type="NCBI Taxonomy" id="92487"/>
    <lineage>
        <taxon>Bacteria</taxon>
        <taxon>Pseudomonadati</taxon>
        <taxon>Pseudomonadota</taxon>
        <taxon>Gammaproteobacteria</taxon>
        <taxon>Thiotrichales</taxon>
        <taxon>Thiotrichaceae</taxon>
        <taxon>Thiothrix</taxon>
    </lineage>
</organism>
<dbReference type="RefSeq" id="WP_078923868.1">
    <property type="nucleotide sequence ID" value="NZ_FUYB01000023.1"/>
</dbReference>
<dbReference type="Gene3D" id="3.40.50.1820">
    <property type="entry name" value="alpha/beta hydrolase"/>
    <property type="match status" value="1"/>
</dbReference>
<dbReference type="EMBL" id="FUYB01000023">
    <property type="protein sequence ID" value="SKA92837.1"/>
    <property type="molecule type" value="Genomic_DNA"/>
</dbReference>
<keyword evidence="4" id="KW-1185">Reference proteome</keyword>
<dbReference type="InterPro" id="IPR050300">
    <property type="entry name" value="GDXG_lipolytic_enzyme"/>
</dbReference>
<dbReference type="SUPFAM" id="SSF53474">
    <property type="entry name" value="alpha/beta-Hydrolases"/>
    <property type="match status" value="1"/>
</dbReference>
<gene>
    <name evidence="3" type="ORF">SAMN02745130_03427</name>
</gene>
<dbReference type="Proteomes" id="UP000190460">
    <property type="component" value="Unassembled WGS sequence"/>
</dbReference>
<dbReference type="PANTHER" id="PTHR48081:SF33">
    <property type="entry name" value="KYNURENINE FORMAMIDASE"/>
    <property type="match status" value="1"/>
</dbReference>
<dbReference type="InterPro" id="IPR013094">
    <property type="entry name" value="AB_hydrolase_3"/>
</dbReference>
<keyword evidence="1 3" id="KW-0378">Hydrolase</keyword>
<accession>A0A1T4XTI1</accession>
<dbReference type="STRING" id="92487.SAMN02745130_03427"/>
<protein>
    <submittedName>
        <fullName evidence="3">Alpha/beta hydrolase family protein</fullName>
    </submittedName>
</protein>
<evidence type="ECO:0000313" key="3">
    <source>
        <dbReference type="EMBL" id="SKA92837.1"/>
    </source>
</evidence>
<proteinExistence type="predicted"/>
<dbReference type="PANTHER" id="PTHR48081">
    <property type="entry name" value="AB HYDROLASE SUPERFAMILY PROTEIN C4A8.06C"/>
    <property type="match status" value="1"/>
</dbReference>
<dbReference type="InterPro" id="IPR029058">
    <property type="entry name" value="AB_hydrolase_fold"/>
</dbReference>
<evidence type="ECO:0000259" key="2">
    <source>
        <dbReference type="Pfam" id="PF07859"/>
    </source>
</evidence>
<reference evidence="4" key="1">
    <citation type="submission" date="2017-02" db="EMBL/GenBank/DDBJ databases">
        <authorList>
            <person name="Varghese N."/>
            <person name="Submissions S."/>
        </authorList>
    </citation>
    <scope>NUCLEOTIDE SEQUENCE [LARGE SCALE GENOMIC DNA]</scope>
    <source>
        <strain evidence="4">ATCC 49788</strain>
    </source>
</reference>
<evidence type="ECO:0000313" key="4">
    <source>
        <dbReference type="Proteomes" id="UP000190460"/>
    </source>
</evidence>
<name>A0A1T4XTI1_9GAMM</name>
<evidence type="ECO:0000256" key="1">
    <source>
        <dbReference type="ARBA" id="ARBA00022801"/>
    </source>
</evidence>
<feature type="domain" description="Alpha/beta hydrolase fold-3" evidence="2">
    <location>
        <begin position="66"/>
        <end position="181"/>
    </location>
</feature>
<dbReference type="AlphaFoldDB" id="A0A1T4XTI1"/>
<dbReference type="Pfam" id="PF07859">
    <property type="entry name" value="Abhydrolase_3"/>
    <property type="match status" value="1"/>
</dbReference>
<dbReference type="GO" id="GO:0016787">
    <property type="term" value="F:hydrolase activity"/>
    <property type="evidence" value="ECO:0007669"/>
    <property type="project" value="UniProtKB-KW"/>
</dbReference>
<sequence>MITDWDDAYSNGAYIEHAASYPAFWADAAAQFRSTARAELDLAYGAGERERFDLFYPEGRPKGLAVFVHGGYWLAFDKASWSHLAAGAVAQDYAVALPSYPLAPQVSIPEITQKITQAITQAAQLVSGPIHLAGHSAGGQLVTRMICMDSTLPTAIQARINSVVSISGLHDLRPLMRTAMNAKWQLTAETAVQESAALQRPLPSIPVTCWVGALERPEFLRQNDLLANIWTGFGIDIRAHRQIGRHHFDVVADLVDADSGLVSAWLSS</sequence>